<proteinExistence type="predicted"/>
<organism evidence="1 2">
    <name type="scientific">Acidithiobacillus sulfuriphilus</name>
    <dbReference type="NCBI Taxonomy" id="1867749"/>
    <lineage>
        <taxon>Bacteria</taxon>
        <taxon>Pseudomonadati</taxon>
        <taxon>Pseudomonadota</taxon>
        <taxon>Acidithiobacillia</taxon>
        <taxon>Acidithiobacillales</taxon>
        <taxon>Acidithiobacillaceae</taxon>
        <taxon>Acidithiobacillus</taxon>
    </lineage>
</organism>
<protein>
    <submittedName>
        <fullName evidence="1">DUF2309 domain-containing protein</fullName>
    </submittedName>
</protein>
<reference evidence="1 2" key="1">
    <citation type="journal article" date="2019" name="Int. J. Syst. Evol. Microbiol.">
        <title>Acidithiobacillus sulfuriphilus sp. nov.: an extremely acidophilic sulfur-oxidizing chemolithotroph isolated from a neutral pH environment.</title>
        <authorList>
            <person name="Falagan C."/>
            <person name="Moya-Beltran A."/>
            <person name="Castro M."/>
            <person name="Quatrini R."/>
            <person name="Johnson D.B."/>
        </authorList>
    </citation>
    <scope>NUCLEOTIDE SEQUENCE [LARGE SCALE GENOMIC DNA]</scope>
    <source>
        <strain evidence="1 2">CJ-2</strain>
    </source>
</reference>
<dbReference type="Proteomes" id="UP000271650">
    <property type="component" value="Chromosome"/>
</dbReference>
<sequence length="867" mass="96085">MDRTTTTLSKPFARTMDFNTNDTDITSRAVAAYDSAALTATVESACQRIAPLWPLNAFVAVNPYFGLRHQDFEQASETLARVAGSPLVMPRRYYREQISTGRIARADLQQALQQYGLVTGATEVEKAIASDTSLPIGQIVLVSNVLEDLDGTPWTGFVIERISQFAAAYFDRGQASWPMPWRKESLYEAWRHYAEIDLSPGMMGLQGIRSAVAALPKRPMDTIALALQRLAIPADMVEDYLHAALLNIGGWAAWTRYLRWEKELVGGHEDSIVDLLAIRLAWELILFNARQAPELGNAWRHAVQALQQSSARSAQAPTQIDFVLQTAFELGYQKEIIAKLASRPGESATKLSPTRPSVQAAFCIDVRSEVFRRALETVAPTVQTVGFAGFFGAFMEFVPLGAAKARMHMPVLLTPSYRVHEHIHDASDEEVAKVIHDRHQRLHHANAWKTFKGSASSCFSFVESIGLLYGPKLLSDSFGWSRTVPHPETKGIPPKFRRRLVPTLAAVSHGQKITQTRQKTTQTPAVGISMADRGATGEMILKAMSMTSNFARLVLLVGHGSSTVNNPYATGLDCGACAGQTGEVSVRVIAALLNEPKVREELAQKGIHIPADTRFVGALHDTTLDEVTLFDIEGLASTHAQDLKQLRQWLTQAGQLTRMERANLLGIPDSAPEVVDALIQERSRDWSQVFPEWGLAGNAAFIAAPRSRTTGIDLSGRAFLHDYEWRKDEGFGVLELIMTAPMVVANWINMQYYASVVDNQRFGSGNKVLHNIVGGSIGVLEGNGGDLRVGLPLQSLHNGERWVHEPLRLNVFLEAPQSEIDRIIAKHELVHELVENRWLFLFQIDDEDGGIYLRNTNKQWQRVSSDY</sequence>
<evidence type="ECO:0000313" key="1">
    <source>
        <dbReference type="EMBL" id="XRI77602.1"/>
    </source>
</evidence>
<gene>
    <name evidence="1" type="ORF">EC580_002680</name>
</gene>
<dbReference type="EMBL" id="CP127527">
    <property type="protein sequence ID" value="XRI77602.1"/>
    <property type="molecule type" value="Genomic_DNA"/>
</dbReference>
<accession>A0ACD5HPP0</accession>
<evidence type="ECO:0000313" key="2">
    <source>
        <dbReference type="Proteomes" id="UP000271650"/>
    </source>
</evidence>
<keyword evidence="2" id="KW-1185">Reference proteome</keyword>
<name>A0ACD5HPP0_9PROT</name>